<organism evidence="6 7">
    <name type="scientific">Lobosporangium transversale</name>
    <dbReference type="NCBI Taxonomy" id="64571"/>
    <lineage>
        <taxon>Eukaryota</taxon>
        <taxon>Fungi</taxon>
        <taxon>Fungi incertae sedis</taxon>
        <taxon>Mucoromycota</taxon>
        <taxon>Mortierellomycotina</taxon>
        <taxon>Mortierellomycetes</taxon>
        <taxon>Mortierellales</taxon>
        <taxon>Mortierellaceae</taxon>
        <taxon>Lobosporangium</taxon>
    </lineage>
</organism>
<gene>
    <name evidence="6" type="ORF">BCR41DRAFT_386692</name>
</gene>
<dbReference type="RefSeq" id="XP_021880964.1">
    <property type="nucleotide sequence ID" value="XM_022027820.1"/>
</dbReference>
<dbReference type="Pfam" id="PF14497">
    <property type="entry name" value="GST_C_3"/>
    <property type="match status" value="1"/>
</dbReference>
<evidence type="ECO:0000256" key="2">
    <source>
        <dbReference type="ARBA" id="ARBA00022679"/>
    </source>
</evidence>
<dbReference type="GeneID" id="33569663"/>
<evidence type="ECO:0000259" key="4">
    <source>
        <dbReference type="PROSITE" id="PS50404"/>
    </source>
</evidence>
<dbReference type="SFLD" id="SFLDS00019">
    <property type="entry name" value="Glutathione_Transferase_(cytos"/>
    <property type="match status" value="1"/>
</dbReference>
<dbReference type="PANTHER" id="PTHR11571">
    <property type="entry name" value="GLUTATHIONE S-TRANSFERASE"/>
    <property type="match status" value="1"/>
</dbReference>
<dbReference type="Gene3D" id="3.40.30.10">
    <property type="entry name" value="Glutaredoxin"/>
    <property type="match status" value="1"/>
</dbReference>
<keyword evidence="7" id="KW-1185">Reference proteome</keyword>
<dbReference type="EMBL" id="MCFF01000020">
    <property type="protein sequence ID" value="ORZ14832.1"/>
    <property type="molecule type" value="Genomic_DNA"/>
</dbReference>
<dbReference type="PROSITE" id="PS50405">
    <property type="entry name" value="GST_CTER"/>
    <property type="match status" value="1"/>
</dbReference>
<name>A0A1Y2GLN9_9FUNG</name>
<evidence type="ECO:0000256" key="1">
    <source>
        <dbReference type="ARBA" id="ARBA00012452"/>
    </source>
</evidence>
<feature type="domain" description="GST N-terminal" evidence="4">
    <location>
        <begin position="39"/>
        <end position="128"/>
    </location>
</feature>
<dbReference type="PROSITE" id="PS50404">
    <property type="entry name" value="GST_NTER"/>
    <property type="match status" value="1"/>
</dbReference>
<evidence type="ECO:0000313" key="7">
    <source>
        <dbReference type="Proteomes" id="UP000193648"/>
    </source>
</evidence>
<comment type="catalytic activity">
    <reaction evidence="3">
        <text>RX + glutathione = an S-substituted glutathione + a halide anion + H(+)</text>
        <dbReference type="Rhea" id="RHEA:16437"/>
        <dbReference type="ChEBI" id="CHEBI:15378"/>
        <dbReference type="ChEBI" id="CHEBI:16042"/>
        <dbReference type="ChEBI" id="CHEBI:17792"/>
        <dbReference type="ChEBI" id="CHEBI:57925"/>
        <dbReference type="ChEBI" id="CHEBI:90779"/>
        <dbReference type="EC" id="2.5.1.18"/>
    </reaction>
</comment>
<dbReference type="OrthoDB" id="414243at2759"/>
<evidence type="ECO:0000313" key="6">
    <source>
        <dbReference type="EMBL" id="ORZ14832.1"/>
    </source>
</evidence>
<dbReference type="InterPro" id="IPR050213">
    <property type="entry name" value="GST_superfamily"/>
</dbReference>
<dbReference type="InterPro" id="IPR004045">
    <property type="entry name" value="Glutathione_S-Trfase_N"/>
</dbReference>
<dbReference type="InterPro" id="IPR040079">
    <property type="entry name" value="Glutathione_S-Trfase"/>
</dbReference>
<dbReference type="Proteomes" id="UP000193648">
    <property type="component" value="Unassembled WGS sequence"/>
</dbReference>
<reference evidence="6 7" key="1">
    <citation type="submission" date="2016-07" db="EMBL/GenBank/DDBJ databases">
        <title>Pervasive Adenine N6-methylation of Active Genes in Fungi.</title>
        <authorList>
            <consortium name="DOE Joint Genome Institute"/>
            <person name="Mondo S.J."/>
            <person name="Dannebaum R.O."/>
            <person name="Kuo R.C."/>
            <person name="Labutti K."/>
            <person name="Haridas S."/>
            <person name="Kuo A."/>
            <person name="Salamov A."/>
            <person name="Ahrendt S.R."/>
            <person name="Lipzen A."/>
            <person name="Sullivan W."/>
            <person name="Andreopoulos W.B."/>
            <person name="Clum A."/>
            <person name="Lindquist E."/>
            <person name="Daum C."/>
            <person name="Ramamoorthy G.K."/>
            <person name="Gryganskyi A."/>
            <person name="Culley D."/>
            <person name="Magnuson J.K."/>
            <person name="James T.Y."/>
            <person name="O'Malley M.A."/>
            <person name="Stajich J.E."/>
            <person name="Spatafora J.W."/>
            <person name="Visel A."/>
            <person name="Grigoriev I.V."/>
        </authorList>
    </citation>
    <scope>NUCLEOTIDE SEQUENCE [LARGE SCALE GENOMIC DNA]</scope>
    <source>
        <strain evidence="6 7">NRRL 3116</strain>
    </source>
</reference>
<dbReference type="GO" id="GO:0004364">
    <property type="term" value="F:glutathione transferase activity"/>
    <property type="evidence" value="ECO:0007669"/>
    <property type="project" value="UniProtKB-EC"/>
</dbReference>
<dbReference type="SUPFAM" id="SSF47616">
    <property type="entry name" value="GST C-terminal domain-like"/>
    <property type="match status" value="1"/>
</dbReference>
<evidence type="ECO:0000259" key="5">
    <source>
        <dbReference type="PROSITE" id="PS50405"/>
    </source>
</evidence>
<dbReference type="InterPro" id="IPR036282">
    <property type="entry name" value="Glutathione-S-Trfase_C_sf"/>
</dbReference>
<keyword evidence="2" id="KW-0808">Transferase</keyword>
<comment type="caution">
    <text evidence="6">The sequence shown here is derived from an EMBL/GenBank/DDBJ whole genome shotgun (WGS) entry which is preliminary data.</text>
</comment>
<dbReference type="InterPro" id="IPR010987">
    <property type="entry name" value="Glutathione-S-Trfase_C-like"/>
</dbReference>
<evidence type="ECO:0000256" key="3">
    <source>
        <dbReference type="ARBA" id="ARBA00047960"/>
    </source>
</evidence>
<dbReference type="GO" id="GO:0006749">
    <property type="term" value="P:glutathione metabolic process"/>
    <property type="evidence" value="ECO:0007669"/>
    <property type="project" value="TreeGrafter"/>
</dbReference>
<dbReference type="Gene3D" id="1.20.1050.10">
    <property type="match status" value="1"/>
</dbReference>
<dbReference type="PANTHER" id="PTHR11571:SF224">
    <property type="entry name" value="HEMATOPOIETIC PROSTAGLANDIN D SYNTHASE"/>
    <property type="match status" value="1"/>
</dbReference>
<feature type="domain" description="GST C-terminal" evidence="5">
    <location>
        <begin position="114"/>
        <end position="264"/>
    </location>
</feature>
<accession>A0A1Y2GLN9</accession>
<protein>
    <recommendedName>
        <fullName evidence="1">glutathione transferase</fullName>
        <ecNumber evidence="1">2.5.1.18</ecNumber>
    </recommendedName>
</protein>
<sequence>MAHSPSTGLPGSAFTTRTRRELAEAAAATHEVNSANNNVSYKVLYLKLHGMAATTRAILAVSGVKWENIYPSDWVSEKPHTPLGVMPILYEIHRSSPSLPSTNPGLVLEIPESEAIERYLARKFGLLGQDEWEETAINVFYSSSNAIMSFYINKVLLAFPDIKQRELEKFLTKDLPVWISQHEKWLAKNGNNGHYVGDQLSLADIRSVICLERFMAIPECNPQTNSERNMFSLATPGLFKLKQVLDSRPGYAAWISSEEFNTITASTKQRLSVLSG</sequence>
<dbReference type="InterPro" id="IPR004046">
    <property type="entry name" value="GST_C"/>
</dbReference>
<proteinExistence type="predicted"/>
<dbReference type="STRING" id="64571.A0A1Y2GLN9"/>
<dbReference type="InParanoid" id="A0A1Y2GLN9"/>
<dbReference type="EC" id="2.5.1.18" evidence="1"/>
<dbReference type="AlphaFoldDB" id="A0A1Y2GLN9"/>